<dbReference type="InterPro" id="IPR043145">
    <property type="entry name" value="Znf_ZZ_sf"/>
</dbReference>
<feature type="region of interest" description="Disordered" evidence="4">
    <location>
        <begin position="1168"/>
        <end position="1187"/>
    </location>
</feature>
<keyword evidence="3" id="KW-0862">Zinc</keyword>
<dbReference type="Gene3D" id="3.30.60.90">
    <property type="match status" value="1"/>
</dbReference>
<feature type="compositionally biased region" description="Acidic residues" evidence="4">
    <location>
        <begin position="1175"/>
        <end position="1187"/>
    </location>
</feature>
<sequence>MSRILKKLSLKNLRKRTKSNASAGSVNVHPSNEVPPPLPTSKSVVSFGTEVPSSLLQGSTPYSLSPGSYPYTPSGSTPNLPSQAHPFPSSPPTPDTPSTRAPNGIPPVPPLPAAVTNGNVVPQDDLSKDLQGAWASANTDPKASKADKALQKLENGVAGAMAKETKSATIITTIKTGLTAVGGMEVIEERLNTFTEGMPVLMNALDEVAKLHPFIGVAVMAFKAVWALEQKRRENDQKILALHMEMKDMMAILTQLKNVKDVEEIAPDGSTIKGRMQELAKGTANDIKACANACDTYCKKKLVVKVLKGPIWEGKLAKFAGTFTKRRADFEFALTIHTAVGVDTANRTINAVDKTTQEINDKMDMMLKLFSQFVTPEQKEMARLIEQRGGQVVLNDDKALKELNDWENKTGSGPQGTTPGNKTAKPSSLEDLKDDLHLDPDVAMEQNMTKFSQKLDIQTRQITEEMERVVQRQGDRIISAVTAGPHDKIIDPNIHIIWKEMGWRGSVKARHFVMALRDHFQEKEHKRRSAGETTDDQAGIAFDKADEWTLQYISVVRLQPISEAWDDDASGFVTVSETNAFTTARPLDWSLPQWIAYWAIGHHQVLADYAKKINDILAKMFAILPKILPVNKSPANMYLDSVYVRVYSLTASVNPCNINDGHDKFASYVQPEEARIRANLEAVQYDIDAADTLELVTGAGRIDRYVLPVLYLLLERHFEIFRVAQTHTLHADELWDAADTVEWVFDAVNLRVELLQSIFKQQKARCGPTVQGIRYEYMNEPNGLWDARLVQQADFPEFPYDDSVEAQDVDVTKILNYPMDQELLDFDAYASPTIPQPDSADLSLKTLPGFEGILGVWHGFFYWSSTDESPTAGMISMDFKPSSMEGEVQYFTAEGRANKMDFKIAGEYRAGDEPGTASITFKRTFAARFSAQRFIGKWTAATETLTGTIGFDDEPENQPGAFVFKRNVTPEHMCFSPAPVQLQTNKARALWAFAIDAVKFDIRRNRWAWSYFKERRDRRLRFMELYIRSGGSTTFGAPITDEEYHELARIRKSMTTADSRFYHSLAEQHIRATTKHFDISCDHCGGNIGGARITCLICQMKDTINSVDFCSTPGCIDNRIVRDDIQKAHLPHHDLLKVRRVVHTRQFGKIYRDAKQAIKQARTFFKPPPAATAEADSESEVDTDDEDGHATIVTAKRIPTISAFAKRLSSVPTVSNSNHGAQATAPPTKKAPEPVIIYGPPCCACKKPVTQPCWYCVQCAEASFICWECDAKGEVSFGQHDYDAHDLVRVQELIEEKDLSVEERLGELEERFSKHEKAMDARLDRMEALLEQVLKKIGTV</sequence>
<keyword evidence="2" id="KW-0863">Zinc-finger</keyword>
<dbReference type="SUPFAM" id="SSF57850">
    <property type="entry name" value="RING/U-box"/>
    <property type="match status" value="1"/>
</dbReference>
<evidence type="ECO:0000313" key="6">
    <source>
        <dbReference type="Proteomes" id="UP000623467"/>
    </source>
</evidence>
<dbReference type="EMBL" id="JACAZH010000006">
    <property type="protein sequence ID" value="KAF7366517.1"/>
    <property type="molecule type" value="Genomic_DNA"/>
</dbReference>
<proteinExistence type="predicted"/>
<gene>
    <name evidence="5" type="ORF">MSAN_00909000</name>
</gene>
<keyword evidence="1" id="KW-0479">Metal-binding</keyword>
<name>A0A8H6YX38_9AGAR</name>
<feature type="region of interest" description="Disordered" evidence="4">
    <location>
        <begin position="406"/>
        <end position="428"/>
    </location>
</feature>
<feature type="region of interest" description="Disordered" evidence="4">
    <location>
        <begin position="1"/>
        <end position="47"/>
    </location>
</feature>
<feature type="compositionally biased region" description="Basic residues" evidence="4">
    <location>
        <begin position="1"/>
        <end position="18"/>
    </location>
</feature>
<reference evidence="5" key="1">
    <citation type="submission" date="2020-05" db="EMBL/GenBank/DDBJ databases">
        <title>Mycena genomes resolve the evolution of fungal bioluminescence.</title>
        <authorList>
            <person name="Tsai I.J."/>
        </authorList>
    </citation>
    <scope>NUCLEOTIDE SEQUENCE</scope>
    <source>
        <strain evidence="5">160909Yilan</strain>
    </source>
</reference>
<evidence type="ECO:0000313" key="5">
    <source>
        <dbReference type="EMBL" id="KAF7366517.1"/>
    </source>
</evidence>
<feature type="compositionally biased region" description="Polar residues" evidence="4">
    <location>
        <begin position="20"/>
        <end position="30"/>
    </location>
</feature>
<evidence type="ECO:0008006" key="7">
    <source>
        <dbReference type="Google" id="ProtNLM"/>
    </source>
</evidence>
<evidence type="ECO:0000256" key="1">
    <source>
        <dbReference type="ARBA" id="ARBA00022723"/>
    </source>
</evidence>
<protein>
    <recommendedName>
        <fullName evidence="7">Vacuolar protein sorting-associated protein 13 second N-terminal domain-containing protein</fullName>
    </recommendedName>
</protein>
<comment type="caution">
    <text evidence="5">The sequence shown here is derived from an EMBL/GenBank/DDBJ whole genome shotgun (WGS) entry which is preliminary data.</text>
</comment>
<feature type="compositionally biased region" description="Polar residues" evidence="4">
    <location>
        <begin position="409"/>
        <end position="426"/>
    </location>
</feature>
<organism evidence="5 6">
    <name type="scientific">Mycena sanguinolenta</name>
    <dbReference type="NCBI Taxonomy" id="230812"/>
    <lineage>
        <taxon>Eukaryota</taxon>
        <taxon>Fungi</taxon>
        <taxon>Dikarya</taxon>
        <taxon>Basidiomycota</taxon>
        <taxon>Agaricomycotina</taxon>
        <taxon>Agaricomycetes</taxon>
        <taxon>Agaricomycetidae</taxon>
        <taxon>Agaricales</taxon>
        <taxon>Marasmiineae</taxon>
        <taxon>Mycenaceae</taxon>
        <taxon>Mycena</taxon>
    </lineage>
</organism>
<keyword evidence="6" id="KW-1185">Reference proteome</keyword>
<evidence type="ECO:0000256" key="2">
    <source>
        <dbReference type="ARBA" id="ARBA00022771"/>
    </source>
</evidence>
<dbReference type="Proteomes" id="UP000623467">
    <property type="component" value="Unassembled WGS sequence"/>
</dbReference>
<dbReference type="OrthoDB" id="2122982at2759"/>
<evidence type="ECO:0000256" key="3">
    <source>
        <dbReference type="ARBA" id="ARBA00022833"/>
    </source>
</evidence>
<feature type="region of interest" description="Disordered" evidence="4">
    <location>
        <begin position="66"/>
        <end position="125"/>
    </location>
</feature>
<evidence type="ECO:0000256" key="4">
    <source>
        <dbReference type="SAM" id="MobiDB-lite"/>
    </source>
</evidence>
<feature type="compositionally biased region" description="Low complexity" evidence="4">
    <location>
        <begin position="66"/>
        <end position="78"/>
    </location>
</feature>
<dbReference type="GO" id="GO:0008270">
    <property type="term" value="F:zinc ion binding"/>
    <property type="evidence" value="ECO:0007669"/>
    <property type="project" value="UniProtKB-KW"/>
</dbReference>
<accession>A0A8H6YX38</accession>